<sequence>GVKKPPRPNLKIKFRKVIDSTKQPEEVKWINIPREPKVEGSNKKSWIKGDGPKEWDICYATFKEQQHPKGWNDGTTGYHHKRTYPQE</sequence>
<organism evidence="2 3">
    <name type="scientific">Trifolium medium</name>
    <dbReference type="NCBI Taxonomy" id="97028"/>
    <lineage>
        <taxon>Eukaryota</taxon>
        <taxon>Viridiplantae</taxon>
        <taxon>Streptophyta</taxon>
        <taxon>Embryophyta</taxon>
        <taxon>Tracheophyta</taxon>
        <taxon>Spermatophyta</taxon>
        <taxon>Magnoliopsida</taxon>
        <taxon>eudicotyledons</taxon>
        <taxon>Gunneridae</taxon>
        <taxon>Pentapetalae</taxon>
        <taxon>rosids</taxon>
        <taxon>fabids</taxon>
        <taxon>Fabales</taxon>
        <taxon>Fabaceae</taxon>
        <taxon>Papilionoideae</taxon>
        <taxon>50 kb inversion clade</taxon>
        <taxon>NPAAA clade</taxon>
        <taxon>Hologalegina</taxon>
        <taxon>IRL clade</taxon>
        <taxon>Trifolieae</taxon>
        <taxon>Trifolium</taxon>
    </lineage>
</organism>
<name>A0A392RPB1_9FABA</name>
<evidence type="ECO:0000313" key="2">
    <source>
        <dbReference type="EMBL" id="MCI38453.1"/>
    </source>
</evidence>
<protein>
    <submittedName>
        <fullName evidence="2">Uncharacterized protein</fullName>
    </submittedName>
</protein>
<feature type="compositionally biased region" description="Basic residues" evidence="1">
    <location>
        <begin position="78"/>
        <end position="87"/>
    </location>
</feature>
<feature type="non-terminal residue" evidence="2">
    <location>
        <position position="1"/>
    </location>
</feature>
<keyword evidence="3" id="KW-1185">Reference proteome</keyword>
<dbReference type="AlphaFoldDB" id="A0A392RPB1"/>
<dbReference type="Proteomes" id="UP000265520">
    <property type="component" value="Unassembled WGS sequence"/>
</dbReference>
<dbReference type="EMBL" id="LXQA010256135">
    <property type="protein sequence ID" value="MCI38453.1"/>
    <property type="molecule type" value="Genomic_DNA"/>
</dbReference>
<evidence type="ECO:0000313" key="3">
    <source>
        <dbReference type="Proteomes" id="UP000265520"/>
    </source>
</evidence>
<proteinExistence type="predicted"/>
<accession>A0A392RPB1</accession>
<evidence type="ECO:0000256" key="1">
    <source>
        <dbReference type="SAM" id="MobiDB-lite"/>
    </source>
</evidence>
<comment type="caution">
    <text evidence="2">The sequence shown here is derived from an EMBL/GenBank/DDBJ whole genome shotgun (WGS) entry which is preliminary data.</text>
</comment>
<feature type="region of interest" description="Disordered" evidence="1">
    <location>
        <begin position="68"/>
        <end position="87"/>
    </location>
</feature>
<reference evidence="2 3" key="1">
    <citation type="journal article" date="2018" name="Front. Plant Sci.">
        <title>Red Clover (Trifolium pratense) and Zigzag Clover (T. medium) - A Picture of Genomic Similarities and Differences.</title>
        <authorList>
            <person name="Dluhosova J."/>
            <person name="Istvanek J."/>
            <person name="Nedelnik J."/>
            <person name="Repkova J."/>
        </authorList>
    </citation>
    <scope>NUCLEOTIDE SEQUENCE [LARGE SCALE GENOMIC DNA]</scope>
    <source>
        <strain evidence="3">cv. 10/8</strain>
        <tissue evidence="2">Leaf</tissue>
    </source>
</reference>